<sequence>MAAITRAIGQLGRRYLVERVLQEKPGLHGRVYLASAGSQHYVLKTVSKTDFKYFQDMFSDLRRSPYIRGP</sequence>
<accession>A0A6A6WQ80</accession>
<dbReference type="EMBL" id="MU002567">
    <property type="protein sequence ID" value="KAF2786045.1"/>
    <property type="molecule type" value="Genomic_DNA"/>
</dbReference>
<dbReference type="OrthoDB" id="3791459at2759"/>
<dbReference type="AlphaFoldDB" id="A0A6A6WQ80"/>
<evidence type="ECO:0000313" key="1">
    <source>
        <dbReference type="EMBL" id="KAF2786045.1"/>
    </source>
</evidence>
<evidence type="ECO:0000313" key="2">
    <source>
        <dbReference type="Proteomes" id="UP000799757"/>
    </source>
</evidence>
<reference evidence="1" key="1">
    <citation type="journal article" date="2020" name="Stud. Mycol.">
        <title>101 Dothideomycetes genomes: a test case for predicting lifestyles and emergence of pathogens.</title>
        <authorList>
            <person name="Haridas S."/>
            <person name="Albert R."/>
            <person name="Binder M."/>
            <person name="Bloem J."/>
            <person name="Labutti K."/>
            <person name="Salamov A."/>
            <person name="Andreopoulos B."/>
            <person name="Baker S."/>
            <person name="Barry K."/>
            <person name="Bills G."/>
            <person name="Bluhm B."/>
            <person name="Cannon C."/>
            <person name="Castanera R."/>
            <person name="Culley D."/>
            <person name="Daum C."/>
            <person name="Ezra D."/>
            <person name="Gonzalez J."/>
            <person name="Henrissat B."/>
            <person name="Kuo A."/>
            <person name="Liang C."/>
            <person name="Lipzen A."/>
            <person name="Lutzoni F."/>
            <person name="Magnuson J."/>
            <person name="Mondo S."/>
            <person name="Nolan M."/>
            <person name="Ohm R."/>
            <person name="Pangilinan J."/>
            <person name="Park H.-J."/>
            <person name="Ramirez L."/>
            <person name="Alfaro M."/>
            <person name="Sun H."/>
            <person name="Tritt A."/>
            <person name="Yoshinaga Y."/>
            <person name="Zwiers L.-H."/>
            <person name="Turgeon B."/>
            <person name="Goodwin S."/>
            <person name="Spatafora J."/>
            <person name="Crous P."/>
            <person name="Grigoriev I."/>
        </authorList>
    </citation>
    <scope>NUCLEOTIDE SEQUENCE</scope>
    <source>
        <strain evidence="1">CBS 109.77</strain>
    </source>
</reference>
<proteinExistence type="predicted"/>
<keyword evidence="2" id="KW-1185">Reference proteome</keyword>
<gene>
    <name evidence="1" type="ORF">K505DRAFT_260751</name>
</gene>
<protein>
    <recommendedName>
        <fullName evidence="3">Protein kinase domain-containing protein</fullName>
    </recommendedName>
</protein>
<organism evidence="1 2">
    <name type="scientific">Melanomma pulvis-pyrius CBS 109.77</name>
    <dbReference type="NCBI Taxonomy" id="1314802"/>
    <lineage>
        <taxon>Eukaryota</taxon>
        <taxon>Fungi</taxon>
        <taxon>Dikarya</taxon>
        <taxon>Ascomycota</taxon>
        <taxon>Pezizomycotina</taxon>
        <taxon>Dothideomycetes</taxon>
        <taxon>Pleosporomycetidae</taxon>
        <taxon>Pleosporales</taxon>
        <taxon>Melanommataceae</taxon>
        <taxon>Melanomma</taxon>
    </lineage>
</organism>
<evidence type="ECO:0008006" key="3">
    <source>
        <dbReference type="Google" id="ProtNLM"/>
    </source>
</evidence>
<name>A0A6A6WQ80_9PLEO</name>
<dbReference type="Proteomes" id="UP000799757">
    <property type="component" value="Unassembled WGS sequence"/>
</dbReference>